<dbReference type="AlphaFoldDB" id="A0A256IZJ3"/>
<dbReference type="RefSeq" id="WP_094553354.1">
    <property type="nucleotide sequence ID" value="NZ_NHOZ01000115.1"/>
</dbReference>
<reference evidence="1 2" key="1">
    <citation type="journal article" date="2014" name="Front. Microbiol.">
        <title>Population and genomic analysis of the genus Halorubrum.</title>
        <authorList>
            <person name="Fullmer M.S."/>
            <person name="Soucy S.M."/>
            <person name="Swithers K.S."/>
            <person name="Makkay A.M."/>
            <person name="Wheeler R."/>
            <person name="Ventosa A."/>
            <person name="Gogarten J.P."/>
            <person name="Papke R.T."/>
        </authorList>
    </citation>
    <scope>NUCLEOTIDE SEQUENCE [LARGE SCALE GENOMIC DNA]</scope>
    <source>
        <strain evidence="1 2">Ga36</strain>
    </source>
</reference>
<dbReference type="InterPro" id="IPR036890">
    <property type="entry name" value="HATPase_C_sf"/>
</dbReference>
<organism evidence="1 2">
    <name type="scientific">Halorubrum ezzemoulense</name>
    <name type="common">Halorubrum chaoviator</name>
    <dbReference type="NCBI Taxonomy" id="337243"/>
    <lineage>
        <taxon>Archaea</taxon>
        <taxon>Methanobacteriati</taxon>
        <taxon>Methanobacteriota</taxon>
        <taxon>Stenosarchaea group</taxon>
        <taxon>Halobacteria</taxon>
        <taxon>Halobacteriales</taxon>
        <taxon>Haloferacaceae</taxon>
        <taxon>Halorubrum</taxon>
    </lineage>
</organism>
<dbReference type="EMBL" id="NHOZ01000115">
    <property type="protein sequence ID" value="OYR61716.1"/>
    <property type="molecule type" value="Genomic_DNA"/>
</dbReference>
<evidence type="ECO:0000313" key="2">
    <source>
        <dbReference type="Proteomes" id="UP000215731"/>
    </source>
</evidence>
<proteinExistence type="predicted"/>
<sequence length="826" mass="93965">MAKAAQSVLSEFEDQGHQHDEEIEVDISYRIINQVSSQLYTNPRRAIEELVCNSYDADAEVCYVETPGSPDESLFVLDDGRSMDFDGLDWLWTVAESPKVQNGDEKEKSNRKQIGKFGVGKLAAYALGKQLTHIAHKDGTTRVISVDEGTLSDNSEDRNKPPSFPVNYMSEEEASSVLEPYFEDLPNPYEEGWDDWTLAIVGDLHEDSSGQALKPEYLDQMIRTSLPISSGFIVYRDGKEIEPRKPSKDVRYKTSVTSDEFSDWLEGDLRSFWADRLDIEPEEVSPSKYECSTSEVEHYADTSKTVEALEVPDLGPVTGEATIYDGTLTTGKREERGFQDHGFKITVRGKHLNRHDPLFGVSQRSHKYWSRFFADVEIPGLDDAILVQRNDVNENRIETLLSRRLLKTLFNYCRSQTESKETSESYQPKGFGERLNLYSPFEAAEAVEGLTGEYPGDDIDEIEIKSTSRNEDDRAVLYEDGTVYINEEHPYFKALSEERGYSNFKEGIAEGIAGHLLVKGYLDKHGIEHPLLEASDEIYDDVLRSAASYFRDETAYLQRRLEETSYEGDDPFERAIVTTFRTMKLASRHYGESGNPDGVLRFPMGDEEARISIEAKGKKEGKKVNHRVANISSITRHRDDNDCDHAVLIAREFTLDGQGGFGDSSLLQEVEREDNLTLLRLDAIKKMLELNKERRMGYSMVYEIITSGKHPEEMIPFITEKWEKQPEPDLMRKILDEGWQLQNESSMRPNAGMLVQNNRIQRIDGVQKRDDIAEIIRVIGHLTGGKVKVYDNGYEFKLDVPPEAILEEMAEQEGEDTFDADITDFN</sequence>
<dbReference type="Pfam" id="PF13589">
    <property type="entry name" value="HATPase_c_3"/>
    <property type="match status" value="1"/>
</dbReference>
<name>A0A256IZJ3_HALEZ</name>
<dbReference type="Gene3D" id="3.30.565.10">
    <property type="entry name" value="Histidine kinase-like ATPase, C-terminal domain"/>
    <property type="match status" value="1"/>
</dbReference>
<gene>
    <name evidence="1" type="ORF">DJ80_11935</name>
</gene>
<dbReference type="SUPFAM" id="SSF55874">
    <property type="entry name" value="ATPase domain of HSP90 chaperone/DNA topoisomerase II/histidine kinase"/>
    <property type="match status" value="1"/>
</dbReference>
<protein>
    <submittedName>
        <fullName evidence="1">Uncharacterized protein</fullName>
    </submittedName>
</protein>
<accession>A0A256IZJ3</accession>
<comment type="caution">
    <text evidence="1">The sequence shown here is derived from an EMBL/GenBank/DDBJ whole genome shotgun (WGS) entry which is preliminary data.</text>
</comment>
<dbReference type="Proteomes" id="UP000215731">
    <property type="component" value="Unassembled WGS sequence"/>
</dbReference>
<evidence type="ECO:0000313" key="1">
    <source>
        <dbReference type="EMBL" id="OYR61716.1"/>
    </source>
</evidence>